<evidence type="ECO:0000313" key="1">
    <source>
        <dbReference type="EMBL" id="EHL97725.1"/>
    </source>
</evidence>
<dbReference type="EMBL" id="AGEY01000110">
    <property type="protein sequence ID" value="EHL97725.1"/>
    <property type="molecule type" value="Genomic_DNA"/>
</dbReference>
<comment type="caution">
    <text evidence="1">The sequence shown here is derived from an EMBL/GenBank/DDBJ whole genome shotgun (WGS) entry which is preliminary data.</text>
</comment>
<gene>
    <name evidence="1" type="ORF">HMPREF9103_01892</name>
</gene>
<evidence type="ECO:0000313" key="2">
    <source>
        <dbReference type="Proteomes" id="UP000004625"/>
    </source>
</evidence>
<dbReference type="Proteomes" id="UP000004625">
    <property type="component" value="Unassembled WGS sequence"/>
</dbReference>
<name>G9ZQ85_9LACO</name>
<keyword evidence="2" id="KW-1185">Reference proteome</keyword>
<protein>
    <submittedName>
        <fullName evidence="1">Uncharacterized protein</fullName>
    </submittedName>
</protein>
<dbReference type="AlphaFoldDB" id="G9ZQ85"/>
<accession>G9ZQ85</accession>
<dbReference type="HOGENOM" id="CLU_3201346_0_0_9"/>
<sequence>MIGSSFGNQSVFAVPRLNKNRLDIPNNPGLPNGVSLVTFELIVLF</sequence>
<dbReference type="PATRIC" id="fig|797515.3.peg.1744"/>
<reference evidence="1 2" key="1">
    <citation type="submission" date="2011-09" db="EMBL/GenBank/DDBJ databases">
        <authorList>
            <person name="Weinstock G."/>
            <person name="Sodergren E."/>
            <person name="Clifton S."/>
            <person name="Fulton L."/>
            <person name="Fulton B."/>
            <person name="Courtney L."/>
            <person name="Fronick C."/>
            <person name="Harrison M."/>
            <person name="Strong C."/>
            <person name="Farmer C."/>
            <person name="Delahaunty K."/>
            <person name="Markovic C."/>
            <person name="Hall O."/>
            <person name="Minx P."/>
            <person name="Tomlinson C."/>
            <person name="Mitreva M."/>
            <person name="Hou S."/>
            <person name="Chen J."/>
            <person name="Wollam A."/>
            <person name="Pepin K.H."/>
            <person name="Johnson M."/>
            <person name="Bhonagiri V."/>
            <person name="Zhang X."/>
            <person name="Suruliraj S."/>
            <person name="Warren W."/>
            <person name="Chinwalla A."/>
            <person name="Mardis E.R."/>
            <person name="Wilson R.K."/>
        </authorList>
    </citation>
    <scope>NUCLEOTIDE SEQUENCE [LARGE SCALE GENOMIC DNA]</scope>
    <source>
        <strain evidence="1 2">F0439</strain>
    </source>
</reference>
<proteinExistence type="predicted"/>
<organism evidence="1 2">
    <name type="scientific">Lentilactobacillus parafarraginis F0439</name>
    <dbReference type="NCBI Taxonomy" id="797515"/>
    <lineage>
        <taxon>Bacteria</taxon>
        <taxon>Bacillati</taxon>
        <taxon>Bacillota</taxon>
        <taxon>Bacilli</taxon>
        <taxon>Lactobacillales</taxon>
        <taxon>Lactobacillaceae</taxon>
        <taxon>Lentilactobacillus</taxon>
    </lineage>
</organism>